<evidence type="ECO:0000256" key="1">
    <source>
        <dbReference type="SAM" id="MobiDB-lite"/>
    </source>
</evidence>
<comment type="caution">
    <text evidence="2">The sequence shown here is derived from an EMBL/GenBank/DDBJ whole genome shotgun (WGS) entry which is preliminary data.</text>
</comment>
<organism evidence="2 3">
    <name type="scientific">Elysia marginata</name>
    <dbReference type="NCBI Taxonomy" id="1093978"/>
    <lineage>
        <taxon>Eukaryota</taxon>
        <taxon>Metazoa</taxon>
        <taxon>Spiralia</taxon>
        <taxon>Lophotrochozoa</taxon>
        <taxon>Mollusca</taxon>
        <taxon>Gastropoda</taxon>
        <taxon>Heterobranchia</taxon>
        <taxon>Euthyneura</taxon>
        <taxon>Panpulmonata</taxon>
        <taxon>Sacoglossa</taxon>
        <taxon>Placobranchoidea</taxon>
        <taxon>Plakobranchidae</taxon>
        <taxon>Elysia</taxon>
    </lineage>
</organism>
<dbReference type="EMBL" id="BMAT01003038">
    <property type="protein sequence ID" value="GFS19046.1"/>
    <property type="molecule type" value="Genomic_DNA"/>
</dbReference>
<keyword evidence="3" id="KW-1185">Reference proteome</keyword>
<name>A0AAV4JCF7_9GAST</name>
<evidence type="ECO:0000313" key="3">
    <source>
        <dbReference type="Proteomes" id="UP000762676"/>
    </source>
</evidence>
<protein>
    <submittedName>
        <fullName evidence="2">Uncharacterized protein</fullName>
    </submittedName>
</protein>
<evidence type="ECO:0000313" key="2">
    <source>
        <dbReference type="EMBL" id="GFS19046.1"/>
    </source>
</evidence>
<sequence>MPQQTSTFEACSWVPILQVGGLGKVRVNCFPKAIATWHDRETNPRPPDLEPDALTTPHDEAHSGGNPRWLMAVKTLAQRSEDTGLIPGRVKPRTLKLVLVADPPGVWHYGFSAKSGRPGVRIM</sequence>
<proteinExistence type="predicted"/>
<dbReference type="Proteomes" id="UP000762676">
    <property type="component" value="Unassembled WGS sequence"/>
</dbReference>
<reference evidence="2 3" key="1">
    <citation type="journal article" date="2021" name="Elife">
        <title>Chloroplast acquisition without the gene transfer in kleptoplastic sea slugs, Plakobranchus ocellatus.</title>
        <authorList>
            <person name="Maeda T."/>
            <person name="Takahashi S."/>
            <person name="Yoshida T."/>
            <person name="Shimamura S."/>
            <person name="Takaki Y."/>
            <person name="Nagai Y."/>
            <person name="Toyoda A."/>
            <person name="Suzuki Y."/>
            <person name="Arimoto A."/>
            <person name="Ishii H."/>
            <person name="Satoh N."/>
            <person name="Nishiyama T."/>
            <person name="Hasebe M."/>
            <person name="Maruyama T."/>
            <person name="Minagawa J."/>
            <person name="Obokata J."/>
            <person name="Shigenobu S."/>
        </authorList>
    </citation>
    <scope>NUCLEOTIDE SEQUENCE [LARGE SCALE GENOMIC DNA]</scope>
</reference>
<dbReference type="AlphaFoldDB" id="A0AAV4JCF7"/>
<accession>A0AAV4JCF7</accession>
<gene>
    <name evidence="2" type="ORF">ElyMa_001536900</name>
</gene>
<feature type="region of interest" description="Disordered" evidence="1">
    <location>
        <begin position="38"/>
        <end position="67"/>
    </location>
</feature>